<dbReference type="EMBL" id="JAVFWL010000002">
    <property type="protein sequence ID" value="KAK6736590.1"/>
    <property type="molecule type" value="Genomic_DNA"/>
</dbReference>
<dbReference type="Proteomes" id="UP001303046">
    <property type="component" value="Unassembled WGS sequence"/>
</dbReference>
<organism evidence="1 2">
    <name type="scientific">Necator americanus</name>
    <name type="common">Human hookworm</name>
    <dbReference type="NCBI Taxonomy" id="51031"/>
    <lineage>
        <taxon>Eukaryota</taxon>
        <taxon>Metazoa</taxon>
        <taxon>Ecdysozoa</taxon>
        <taxon>Nematoda</taxon>
        <taxon>Chromadorea</taxon>
        <taxon>Rhabditida</taxon>
        <taxon>Rhabditina</taxon>
        <taxon>Rhabditomorpha</taxon>
        <taxon>Strongyloidea</taxon>
        <taxon>Ancylostomatidae</taxon>
        <taxon>Bunostominae</taxon>
        <taxon>Necator</taxon>
    </lineage>
</organism>
<name>A0ABR1CGJ7_NECAM</name>
<reference evidence="1 2" key="1">
    <citation type="submission" date="2023-08" db="EMBL/GenBank/DDBJ databases">
        <title>A Necator americanus chromosomal reference genome.</title>
        <authorList>
            <person name="Ilik V."/>
            <person name="Petrzelkova K.J."/>
            <person name="Pardy F."/>
            <person name="Fuh T."/>
            <person name="Niatou-Singa F.S."/>
            <person name="Gouil Q."/>
            <person name="Baker L."/>
            <person name="Ritchie M.E."/>
            <person name="Jex A.R."/>
            <person name="Gazzola D."/>
            <person name="Li H."/>
            <person name="Toshio Fujiwara R."/>
            <person name="Zhan B."/>
            <person name="Aroian R.V."/>
            <person name="Pafco B."/>
            <person name="Schwarz E.M."/>
        </authorList>
    </citation>
    <scope>NUCLEOTIDE SEQUENCE [LARGE SCALE GENOMIC DNA]</scope>
    <source>
        <strain evidence="1 2">Aroian</strain>
        <tissue evidence="1">Whole animal</tissue>
    </source>
</reference>
<accession>A0ABR1CGJ7</accession>
<keyword evidence="2" id="KW-1185">Reference proteome</keyword>
<evidence type="ECO:0000313" key="2">
    <source>
        <dbReference type="Proteomes" id="UP001303046"/>
    </source>
</evidence>
<gene>
    <name evidence="1" type="primary">Necator_chrII.g7136</name>
    <name evidence="1" type="ORF">RB195_019343</name>
</gene>
<sequence length="75" mass="8541">MSALSIVTHWKRLAVCTTEVFAALPELTFFFCMAEHAQKMVVDPEGDSDEDLHNREQPPEAVLERWIVGEDSLHD</sequence>
<comment type="caution">
    <text evidence="1">The sequence shown here is derived from an EMBL/GenBank/DDBJ whole genome shotgun (WGS) entry which is preliminary data.</text>
</comment>
<evidence type="ECO:0000313" key="1">
    <source>
        <dbReference type="EMBL" id="KAK6736590.1"/>
    </source>
</evidence>
<proteinExistence type="predicted"/>
<protein>
    <submittedName>
        <fullName evidence="1">Uncharacterized protein</fullName>
    </submittedName>
</protein>